<dbReference type="AlphaFoldDB" id="A0A3P7HZV6"/>
<organism evidence="1 2">
    <name type="scientific">Strongylus vulgaris</name>
    <name type="common">Blood worm</name>
    <dbReference type="NCBI Taxonomy" id="40348"/>
    <lineage>
        <taxon>Eukaryota</taxon>
        <taxon>Metazoa</taxon>
        <taxon>Ecdysozoa</taxon>
        <taxon>Nematoda</taxon>
        <taxon>Chromadorea</taxon>
        <taxon>Rhabditida</taxon>
        <taxon>Rhabditina</taxon>
        <taxon>Rhabditomorpha</taxon>
        <taxon>Strongyloidea</taxon>
        <taxon>Strongylidae</taxon>
        <taxon>Strongylus</taxon>
    </lineage>
</organism>
<sequence>MLQNLMKESVFVSTMEHVPFHTSTVDVVPTFGKISIWRKDCGFTFPEYDLRFGTFSADLSDEIKDGRNALNIAVHTLIGQERWKIVPLAEWAKSFVVEMINQGIVMDRKRMEAIFFACVGQLEYIGIIRASSATKFASVTVVYHLLNLPVRPVEL</sequence>
<reference evidence="1 2" key="1">
    <citation type="submission" date="2018-11" db="EMBL/GenBank/DDBJ databases">
        <authorList>
            <consortium name="Pathogen Informatics"/>
        </authorList>
    </citation>
    <scope>NUCLEOTIDE SEQUENCE [LARGE SCALE GENOMIC DNA]</scope>
</reference>
<protein>
    <submittedName>
        <fullName evidence="1">Uncharacterized protein</fullName>
    </submittedName>
</protein>
<evidence type="ECO:0000313" key="1">
    <source>
        <dbReference type="EMBL" id="VDM65760.1"/>
    </source>
</evidence>
<name>A0A3P7HZV6_STRVU</name>
<gene>
    <name evidence="1" type="ORF">SVUK_LOCUS758</name>
</gene>
<evidence type="ECO:0000313" key="2">
    <source>
        <dbReference type="Proteomes" id="UP000270094"/>
    </source>
</evidence>
<dbReference type="OrthoDB" id="5850775at2759"/>
<dbReference type="EMBL" id="UYYB01001348">
    <property type="protein sequence ID" value="VDM65760.1"/>
    <property type="molecule type" value="Genomic_DNA"/>
</dbReference>
<accession>A0A3P7HZV6</accession>
<dbReference type="Proteomes" id="UP000270094">
    <property type="component" value="Unassembled WGS sequence"/>
</dbReference>
<keyword evidence="2" id="KW-1185">Reference proteome</keyword>
<proteinExistence type="predicted"/>